<reference evidence="2 3" key="1">
    <citation type="submission" date="2018-10" db="EMBL/GenBank/DDBJ databases">
        <title>Genome assembly for a Yunnan-Guizhou Plateau 3E fish, Anabarilius grahami (Regan), and its evolutionary and genetic applications.</title>
        <authorList>
            <person name="Jiang W."/>
        </authorList>
    </citation>
    <scope>NUCLEOTIDE SEQUENCE [LARGE SCALE GENOMIC DNA]</scope>
    <source>
        <strain evidence="2">AG-KIZ</strain>
        <tissue evidence="2">Muscle</tissue>
    </source>
</reference>
<keyword evidence="3" id="KW-1185">Reference proteome</keyword>
<comment type="caution">
    <text evidence="2">The sequence shown here is derived from an EMBL/GenBank/DDBJ whole genome shotgun (WGS) entry which is preliminary data.</text>
</comment>
<dbReference type="OrthoDB" id="10647499at2759"/>
<accession>A0A3N0YAN9</accession>
<evidence type="ECO:0000313" key="3">
    <source>
        <dbReference type="Proteomes" id="UP000281406"/>
    </source>
</evidence>
<feature type="region of interest" description="Disordered" evidence="1">
    <location>
        <begin position="106"/>
        <end position="133"/>
    </location>
</feature>
<evidence type="ECO:0000256" key="1">
    <source>
        <dbReference type="SAM" id="MobiDB-lite"/>
    </source>
</evidence>
<dbReference type="EMBL" id="RJVU01048958">
    <property type="protein sequence ID" value="ROL43001.1"/>
    <property type="molecule type" value="Genomic_DNA"/>
</dbReference>
<evidence type="ECO:0000313" key="2">
    <source>
        <dbReference type="EMBL" id="ROL43001.1"/>
    </source>
</evidence>
<proteinExistence type="predicted"/>
<gene>
    <name evidence="2" type="ORF">DPX16_5554</name>
</gene>
<sequence>MKNHQTLPSICHLLILTYKTRSTEDRTNTESSSSIIQPPAVPKDTISAVDHLCRPRQNGHPLERYVEEFSELSCQHVTKGTEPSAIMTPTLVPLGLLVETEGMSWNPESAPVPAPALESAPVPAPALESAHESSVRSLTLMSLDCNRS</sequence>
<protein>
    <submittedName>
        <fullName evidence="2">Uncharacterized protein</fullName>
    </submittedName>
</protein>
<name>A0A3N0YAN9_ANAGA</name>
<dbReference type="AlphaFoldDB" id="A0A3N0YAN9"/>
<dbReference type="Proteomes" id="UP000281406">
    <property type="component" value="Unassembled WGS sequence"/>
</dbReference>
<organism evidence="2 3">
    <name type="scientific">Anabarilius grahami</name>
    <name type="common">Kanglang fish</name>
    <name type="synonym">Barilius grahami</name>
    <dbReference type="NCBI Taxonomy" id="495550"/>
    <lineage>
        <taxon>Eukaryota</taxon>
        <taxon>Metazoa</taxon>
        <taxon>Chordata</taxon>
        <taxon>Craniata</taxon>
        <taxon>Vertebrata</taxon>
        <taxon>Euteleostomi</taxon>
        <taxon>Actinopterygii</taxon>
        <taxon>Neopterygii</taxon>
        <taxon>Teleostei</taxon>
        <taxon>Ostariophysi</taxon>
        <taxon>Cypriniformes</taxon>
        <taxon>Xenocyprididae</taxon>
        <taxon>Xenocypridinae</taxon>
        <taxon>Xenocypridinae incertae sedis</taxon>
        <taxon>Anabarilius</taxon>
    </lineage>
</organism>